<dbReference type="Proteomes" id="UP000186112">
    <property type="component" value="Unassembled WGS sequence"/>
</dbReference>
<evidence type="ECO:0000313" key="2">
    <source>
        <dbReference type="Proteomes" id="UP000186112"/>
    </source>
</evidence>
<keyword evidence="2" id="KW-1185">Reference proteome</keyword>
<protein>
    <submittedName>
        <fullName evidence="1">Uncharacterized protein</fullName>
    </submittedName>
</protein>
<gene>
    <name evidence="1" type="ORF">TICRE_25560</name>
</gene>
<dbReference type="RefSeq" id="WP_075728681.1">
    <property type="nucleotide sequence ID" value="NZ_LTDM01000066.1"/>
</dbReference>
<dbReference type="EMBL" id="LTDM01000066">
    <property type="protein sequence ID" value="OLS01517.1"/>
    <property type="molecule type" value="Genomic_DNA"/>
</dbReference>
<organism evidence="1 2">
    <name type="scientific">Tissierella creatinophila DSM 6911</name>
    <dbReference type="NCBI Taxonomy" id="1123403"/>
    <lineage>
        <taxon>Bacteria</taxon>
        <taxon>Bacillati</taxon>
        <taxon>Bacillota</taxon>
        <taxon>Tissierellia</taxon>
        <taxon>Tissierellales</taxon>
        <taxon>Tissierellaceae</taxon>
        <taxon>Tissierella</taxon>
    </lineage>
</organism>
<evidence type="ECO:0000313" key="1">
    <source>
        <dbReference type="EMBL" id="OLS01517.1"/>
    </source>
</evidence>
<name>A0A1U7M2I2_TISCR</name>
<reference evidence="1 2" key="1">
    <citation type="submission" date="2016-02" db="EMBL/GenBank/DDBJ databases">
        <title>Genome sequence of Tissierella creatinophila DSM 6911.</title>
        <authorList>
            <person name="Poehlein A."/>
            <person name="Daniel R."/>
        </authorList>
    </citation>
    <scope>NUCLEOTIDE SEQUENCE [LARGE SCALE GENOMIC DNA]</scope>
    <source>
        <strain evidence="1 2">DSM 6911</strain>
    </source>
</reference>
<proteinExistence type="predicted"/>
<accession>A0A1U7M2I2</accession>
<dbReference type="AlphaFoldDB" id="A0A1U7M2I2"/>
<comment type="caution">
    <text evidence="1">The sequence shown here is derived from an EMBL/GenBank/DDBJ whole genome shotgun (WGS) entry which is preliminary data.</text>
</comment>
<sequence>MHAGCNGSFEEGKTVVDKIRMMGFNNNPMPQPLTLKCVECGKDFEMTHLESKCPHCNMVYGVTPCSVNYPDRIKAAAINY</sequence>